<accession>A0AC35UE02</accession>
<organism evidence="1 2">
    <name type="scientific">Rhabditophanes sp. KR3021</name>
    <dbReference type="NCBI Taxonomy" id="114890"/>
    <lineage>
        <taxon>Eukaryota</taxon>
        <taxon>Metazoa</taxon>
        <taxon>Ecdysozoa</taxon>
        <taxon>Nematoda</taxon>
        <taxon>Chromadorea</taxon>
        <taxon>Rhabditida</taxon>
        <taxon>Tylenchina</taxon>
        <taxon>Panagrolaimomorpha</taxon>
        <taxon>Strongyloidoidea</taxon>
        <taxon>Alloionematidae</taxon>
        <taxon>Rhabditophanes</taxon>
    </lineage>
</organism>
<evidence type="ECO:0000313" key="2">
    <source>
        <dbReference type="WBParaSite" id="RSKR_0001044200.1"/>
    </source>
</evidence>
<protein>
    <submittedName>
        <fullName evidence="2">Glucuronosyltransferase</fullName>
    </submittedName>
</protein>
<sequence length="537" mass="61570">MKLLILLCAITLAYSYKIAVFTPLISSSQYIWNGRVSSKLAEAGHDVTLIGMKYFGKDVKRSKLHPDVKIYNVDGSTDFDCERAEVMHGNAMFEEISFFDERMKLMMNITVKQMVLACGNFLQNKQFLAWLSDQKFDLAVAHMYEYCPIGLIHHAKIPTWIWMNSGALMDYIAYDMGIPVPSSYVPPGMMEADTKMTLFERTKSFIGHTITPWVFHEYLFTSPETAIFRKYISEDFPDLRELGKKCPLVMVNTNEFVLDIPRPTLHKVVNIGGLGMSKKDAKPLEGVFKKVAEDPKVKGIVLLTFGSVANSTYIPMKWKSAFMDAFEQFPEYHFFFRYVGEDLKQNKPKNVDVTEWLPQQDLLQHPKAKIIITHAGYNSISEAIQASVPMILVPLFGDQLKNAVNVERNGLGVRIKKTEVTKEAIVNAITKILNDKQIKTRMQKVLKMIEKQPFSPEQKLVRYTEFLAEFKTLDNLVPYGTRLTFIEYHQIDVLSIILSTVLLILFVIYKLLKFIICLVTRLLISKLTKKTPKHKKE</sequence>
<reference evidence="2" key="1">
    <citation type="submission" date="2016-11" db="UniProtKB">
        <authorList>
            <consortium name="WormBaseParasite"/>
        </authorList>
    </citation>
    <scope>IDENTIFICATION</scope>
    <source>
        <strain evidence="2">KR3021</strain>
    </source>
</reference>
<proteinExistence type="predicted"/>
<evidence type="ECO:0000313" key="1">
    <source>
        <dbReference type="Proteomes" id="UP000095286"/>
    </source>
</evidence>
<name>A0AC35UE02_9BILA</name>
<dbReference type="WBParaSite" id="RSKR_0001044200.1">
    <property type="protein sequence ID" value="RSKR_0001044200.1"/>
    <property type="gene ID" value="RSKR_0001044200"/>
</dbReference>
<dbReference type="Proteomes" id="UP000095286">
    <property type="component" value="Unplaced"/>
</dbReference>